<keyword evidence="5 7" id="KW-0472">Membrane</keyword>
<feature type="transmembrane region" description="Helical" evidence="7">
    <location>
        <begin position="79"/>
        <end position="99"/>
    </location>
</feature>
<accession>A0ABS2BKD2</accession>
<dbReference type="PANTHER" id="PTHR31566:SF0">
    <property type="entry name" value="CYTOCHROME C BIOGENESIS PROTEIN CCS1, CHLOROPLASTIC"/>
    <property type="match status" value="1"/>
</dbReference>
<feature type="transmembrane region" description="Helical" evidence="7">
    <location>
        <begin position="21"/>
        <end position="45"/>
    </location>
</feature>
<feature type="region of interest" description="Disordered" evidence="6">
    <location>
        <begin position="675"/>
        <end position="696"/>
    </location>
</feature>
<evidence type="ECO:0000256" key="4">
    <source>
        <dbReference type="ARBA" id="ARBA00022989"/>
    </source>
</evidence>
<dbReference type="Proteomes" id="UP000809431">
    <property type="component" value="Unassembled WGS sequence"/>
</dbReference>
<comment type="caution">
    <text evidence="9">The sequence shown here is derived from an EMBL/GenBank/DDBJ whole genome shotgun (WGS) entry which is preliminary data.</text>
</comment>
<evidence type="ECO:0000256" key="6">
    <source>
        <dbReference type="SAM" id="MobiDB-lite"/>
    </source>
</evidence>
<protein>
    <submittedName>
        <fullName evidence="9">Cytochrome c biogenesis protein ResB</fullName>
    </submittedName>
</protein>
<dbReference type="Pfam" id="PF05140">
    <property type="entry name" value="ResB"/>
    <property type="match status" value="1"/>
</dbReference>
<feature type="compositionally biased region" description="Basic and acidic residues" evidence="6">
    <location>
        <begin position="685"/>
        <end position="696"/>
    </location>
</feature>
<feature type="domain" description="ResB-like" evidence="8">
    <location>
        <begin position="25"/>
        <end position="665"/>
    </location>
</feature>
<feature type="transmembrane region" description="Helical" evidence="7">
    <location>
        <begin position="616"/>
        <end position="634"/>
    </location>
</feature>
<dbReference type="PANTHER" id="PTHR31566">
    <property type="entry name" value="CYTOCHROME C BIOGENESIS PROTEIN CCS1, CHLOROPLASTIC"/>
    <property type="match status" value="1"/>
</dbReference>
<sequence>MTTKKSPRHHPAPFGRALFELFSSMRFAISLLTVLSIASVIGTVLKQNEPYVNYRFEFGDFWFRIFEPLGLFDVYHTSWFLLLLAFLMLSTSLCIWRHVPGMLRDIRGWREKASRNSLRLMAHHAESDGQPGRDAVLAHLTQSGFRFKEREHDGVWQVAAKRGAWQKLGYLFAHAAIVVICIGGLLDGNLPLKLMELAGYKAPETRDMPQGQVPEVSRLSASNLSFRGNVTVPEGAAADVVFLNAGNGYFVQELPFAIRLKAFHVDYYTTGQPKRFASDIDILDRQSGKVRQSGTVEVNKPMVVDGVAIYQASFGDGGSPLNFARWDLIGGKPAPLDARSQASSALTIAGQPYTLETGDLRVFNIENLGKTESTQSAVTVNKFEQALSQATSVKGEHNLRNLGPSVQFKLRDATGQAVEYLNYLAPQTLDDHLYLVTGMRREVAQPFSFIRMPLDAEGRVDTFMRVRHALLDPRQYPAIAKATADAAFRDGAFSATNRAQFAEVTQSVLTQFGTGGFPALERFLDGKVPAEQRQTVAQTYLKILQGAAVEAFAQAQRQAGLAPLPMDETNYRFLMDSLVATSNLFDYGPAVYLQPTGFTQVQASGFQLTRSPGKTVVYIGSILLVMGIFCMFYIREERLWVRFEAGRTLIAMTSNRRNADLDHAFAAHSAALLPDPAHSAPPLPKPDHTGPDGESA</sequence>
<name>A0ABS2BKD2_9NEIS</name>
<evidence type="ECO:0000256" key="1">
    <source>
        <dbReference type="ARBA" id="ARBA00004141"/>
    </source>
</evidence>
<evidence type="ECO:0000256" key="7">
    <source>
        <dbReference type="SAM" id="Phobius"/>
    </source>
</evidence>
<evidence type="ECO:0000256" key="2">
    <source>
        <dbReference type="ARBA" id="ARBA00022692"/>
    </source>
</evidence>
<evidence type="ECO:0000256" key="5">
    <source>
        <dbReference type="ARBA" id="ARBA00023136"/>
    </source>
</evidence>
<dbReference type="InterPro" id="IPR023494">
    <property type="entry name" value="Cyt_c_bgen_Ccs1/CcsB/ResB"/>
</dbReference>
<feature type="transmembrane region" description="Helical" evidence="7">
    <location>
        <begin position="168"/>
        <end position="186"/>
    </location>
</feature>
<evidence type="ECO:0000256" key="3">
    <source>
        <dbReference type="ARBA" id="ARBA00022748"/>
    </source>
</evidence>
<proteinExistence type="predicted"/>
<organism evidence="9 10">
    <name type="scientific">Jeongeupia naejangsanensis</name>
    <dbReference type="NCBI Taxonomy" id="613195"/>
    <lineage>
        <taxon>Bacteria</taxon>
        <taxon>Pseudomonadati</taxon>
        <taxon>Pseudomonadota</taxon>
        <taxon>Betaproteobacteria</taxon>
        <taxon>Neisseriales</taxon>
        <taxon>Chitinibacteraceae</taxon>
        <taxon>Jeongeupia</taxon>
    </lineage>
</organism>
<evidence type="ECO:0000313" key="10">
    <source>
        <dbReference type="Proteomes" id="UP000809431"/>
    </source>
</evidence>
<dbReference type="EMBL" id="JAESND010000003">
    <property type="protein sequence ID" value="MBM3115885.1"/>
    <property type="molecule type" value="Genomic_DNA"/>
</dbReference>
<comment type="subcellular location">
    <subcellularLocation>
        <location evidence="1">Membrane</location>
        <topology evidence="1">Multi-pass membrane protein</topology>
    </subcellularLocation>
</comment>
<evidence type="ECO:0000259" key="8">
    <source>
        <dbReference type="Pfam" id="PF05140"/>
    </source>
</evidence>
<keyword evidence="3" id="KW-0201">Cytochrome c-type biogenesis</keyword>
<keyword evidence="4 7" id="KW-1133">Transmembrane helix</keyword>
<dbReference type="InterPro" id="IPR007816">
    <property type="entry name" value="ResB-like_domain"/>
</dbReference>
<gene>
    <name evidence="9" type="ORF">JMJ54_08585</name>
</gene>
<keyword evidence="2 7" id="KW-0812">Transmembrane</keyword>
<reference evidence="9 10" key="1">
    <citation type="submission" date="2021-01" db="EMBL/GenBank/DDBJ databases">
        <title>Draft Genome Sequence and Polyhydroxyalkanoate Biosynthetic Potential of Jeongeupia naejangsanensis Type Strain DSM 24253.</title>
        <authorList>
            <person name="Turrini P."/>
            <person name="Artuso I."/>
            <person name="Lugli G.A."/>
            <person name="Frangipani E."/>
            <person name="Ventura M."/>
            <person name="Visca P."/>
        </authorList>
    </citation>
    <scope>NUCLEOTIDE SEQUENCE [LARGE SCALE GENOMIC DNA]</scope>
    <source>
        <strain evidence="9 10">DSM 24253</strain>
    </source>
</reference>
<evidence type="ECO:0000313" key="9">
    <source>
        <dbReference type="EMBL" id="MBM3115885.1"/>
    </source>
</evidence>
<keyword evidence="10" id="KW-1185">Reference proteome</keyword>